<protein>
    <submittedName>
        <fullName evidence="2">Uncharacterized protein</fullName>
    </submittedName>
</protein>
<proteinExistence type="predicted"/>
<evidence type="ECO:0000256" key="1">
    <source>
        <dbReference type="SAM" id="Phobius"/>
    </source>
</evidence>
<sequence length="54" mass="6323">MWTTDPMTQNEVCSVLRLFHFCFSIPVLTFTFLLLPLMEVVIQCIIHPMHSLVE</sequence>
<keyword evidence="1" id="KW-0812">Transmembrane</keyword>
<gene>
    <name evidence="2" type="ORF">ABT39_MTgene2179</name>
</gene>
<keyword evidence="1" id="KW-0472">Membrane</keyword>
<dbReference type="AlphaFoldDB" id="A0A101LUZ6"/>
<geneLocation type="mitochondrion" evidence="2"/>
<evidence type="ECO:0000313" key="2">
    <source>
        <dbReference type="EMBL" id="KUM45825.1"/>
    </source>
</evidence>
<keyword evidence="1" id="KW-1133">Transmembrane helix</keyword>
<dbReference type="EMBL" id="LKAM01000015">
    <property type="protein sequence ID" value="KUM45825.1"/>
    <property type="molecule type" value="Genomic_DNA"/>
</dbReference>
<reference evidence="2" key="1">
    <citation type="journal article" date="2015" name="Genome Biol. Evol.">
        <title>Organellar Genomes of White Spruce (Picea glauca): Assembly and Annotation.</title>
        <authorList>
            <person name="Jackman S.D."/>
            <person name="Warren R.L."/>
            <person name="Gibb E.A."/>
            <person name="Vandervalk B.P."/>
            <person name="Mohamadi H."/>
            <person name="Chu J."/>
            <person name="Raymond A."/>
            <person name="Pleasance S."/>
            <person name="Coope R."/>
            <person name="Wildung M.R."/>
            <person name="Ritland C.E."/>
            <person name="Bousquet J."/>
            <person name="Jones S.J."/>
            <person name="Bohlmann J."/>
            <person name="Birol I."/>
        </authorList>
    </citation>
    <scope>NUCLEOTIDE SEQUENCE [LARGE SCALE GENOMIC DNA]</scope>
    <source>
        <tissue evidence="2">Flushing bud</tissue>
    </source>
</reference>
<feature type="transmembrane region" description="Helical" evidence="1">
    <location>
        <begin position="18"/>
        <end position="42"/>
    </location>
</feature>
<accession>A0A101LUZ6</accession>
<comment type="caution">
    <text evidence="2">The sequence shown here is derived from an EMBL/GenBank/DDBJ whole genome shotgun (WGS) entry which is preliminary data.</text>
</comment>
<organism evidence="2">
    <name type="scientific">Picea glauca</name>
    <name type="common">White spruce</name>
    <name type="synonym">Pinus glauca</name>
    <dbReference type="NCBI Taxonomy" id="3330"/>
    <lineage>
        <taxon>Eukaryota</taxon>
        <taxon>Viridiplantae</taxon>
        <taxon>Streptophyta</taxon>
        <taxon>Embryophyta</taxon>
        <taxon>Tracheophyta</taxon>
        <taxon>Spermatophyta</taxon>
        <taxon>Pinopsida</taxon>
        <taxon>Pinidae</taxon>
        <taxon>Conifers I</taxon>
        <taxon>Pinales</taxon>
        <taxon>Pinaceae</taxon>
        <taxon>Picea</taxon>
    </lineage>
</organism>
<keyword evidence="2" id="KW-0496">Mitochondrion</keyword>
<name>A0A101LUZ6_PICGL</name>